<keyword evidence="2" id="KW-0472">Membrane</keyword>
<proteinExistence type="predicted"/>
<dbReference type="AlphaFoldDB" id="A0A915U4B7"/>
<dbReference type="RefSeq" id="WP_267927371.1">
    <property type="nucleotide sequence ID" value="NZ_AP024233.1"/>
</dbReference>
<dbReference type="PANTHER" id="PTHR30329">
    <property type="entry name" value="STATOR ELEMENT OF FLAGELLAR MOTOR COMPLEX"/>
    <property type="match status" value="1"/>
</dbReference>
<dbReference type="SUPFAM" id="SSF48452">
    <property type="entry name" value="TPR-like"/>
    <property type="match status" value="1"/>
</dbReference>
<dbReference type="InterPro" id="IPR011990">
    <property type="entry name" value="TPR-like_helical_dom_sf"/>
</dbReference>
<dbReference type="EMBL" id="AP024233">
    <property type="protein sequence ID" value="BCO10652.1"/>
    <property type="molecule type" value="Genomic_DNA"/>
</dbReference>
<evidence type="ECO:0000256" key="2">
    <source>
        <dbReference type="PROSITE-ProRule" id="PRU00473"/>
    </source>
</evidence>
<dbReference type="PROSITE" id="PS51123">
    <property type="entry name" value="OMPA_2"/>
    <property type="match status" value="1"/>
</dbReference>
<keyword evidence="6" id="KW-1185">Reference proteome</keyword>
<feature type="compositionally biased region" description="Polar residues" evidence="3">
    <location>
        <begin position="180"/>
        <end position="195"/>
    </location>
</feature>
<dbReference type="InterPro" id="IPR019734">
    <property type="entry name" value="TPR_rpt"/>
</dbReference>
<feature type="region of interest" description="Disordered" evidence="3">
    <location>
        <begin position="147"/>
        <end position="280"/>
    </location>
</feature>
<dbReference type="CDD" id="cd07185">
    <property type="entry name" value="OmpA_C-like"/>
    <property type="match status" value="1"/>
</dbReference>
<protein>
    <recommendedName>
        <fullName evidence="4">OmpA-like domain-containing protein</fullName>
    </recommendedName>
</protein>
<dbReference type="Gene3D" id="1.25.40.10">
    <property type="entry name" value="Tetratricopeptide repeat domain"/>
    <property type="match status" value="1"/>
</dbReference>
<feature type="repeat" description="TPR" evidence="1">
    <location>
        <begin position="66"/>
        <end position="99"/>
    </location>
</feature>
<dbReference type="PANTHER" id="PTHR30329:SF21">
    <property type="entry name" value="LIPOPROTEIN YIAD-RELATED"/>
    <property type="match status" value="1"/>
</dbReference>
<dbReference type="KEGG" id="ddu:GF1_30280"/>
<dbReference type="Proteomes" id="UP001063350">
    <property type="component" value="Chromosome"/>
</dbReference>
<evidence type="ECO:0000313" key="5">
    <source>
        <dbReference type="EMBL" id="BCO10652.1"/>
    </source>
</evidence>
<dbReference type="GO" id="GO:0016020">
    <property type="term" value="C:membrane"/>
    <property type="evidence" value="ECO:0007669"/>
    <property type="project" value="UniProtKB-UniRule"/>
</dbReference>
<dbReference type="InterPro" id="IPR036737">
    <property type="entry name" value="OmpA-like_sf"/>
</dbReference>
<evidence type="ECO:0000256" key="3">
    <source>
        <dbReference type="SAM" id="MobiDB-lite"/>
    </source>
</evidence>
<dbReference type="InterPro" id="IPR050330">
    <property type="entry name" value="Bact_OuterMem_StrucFunc"/>
</dbReference>
<dbReference type="InterPro" id="IPR006665">
    <property type="entry name" value="OmpA-like"/>
</dbReference>
<feature type="compositionally biased region" description="Basic and acidic residues" evidence="3">
    <location>
        <begin position="271"/>
        <end position="280"/>
    </location>
</feature>
<dbReference type="Gene3D" id="3.30.1330.60">
    <property type="entry name" value="OmpA-like domain"/>
    <property type="match status" value="1"/>
</dbReference>
<keyword evidence="1" id="KW-0802">TPR repeat</keyword>
<dbReference type="Pfam" id="PF00691">
    <property type="entry name" value="OmpA"/>
    <property type="match status" value="1"/>
</dbReference>
<dbReference type="PROSITE" id="PS50005">
    <property type="entry name" value="TPR"/>
    <property type="match status" value="2"/>
</dbReference>
<sequence length="426" mass="46856">MTILPLSVSRRLVTVLLPGIFLALVALPRPVLADCVKIRAGLRQEKGLIKRHKILKEAIKECPDDPKITYFFAYNLERLRKYDQARELYRRAVELDPDFARAWFGLGEMYLAGGDPEDAIQALEKGLAIEPANIWAQRSLKEARQKALEAEKSARPTVAVDRGAEEGVEPPTVAGEGEKTASQAPAGSLQEQVTTAKEAPPQDRQATDTAAAPVAGKEQAPAPPSPPAPADLQLAAASGGEIRRGDTIEPLPPRQTKAPTTPAPETAPATPEKKEQEKKNRIVVRALTEEEIVSFMELHPARENTDPAADTPGLRMPIQFERNSGELTEEARKIIDQVICPALKNDKLAGAVYELSGHTDDRGDFDTNMYLSRIRVNTVRDYLVAGCGIDPARLRVVYYGPTRPLVPNTSAVNRRLNRRVEIRRLQ</sequence>
<dbReference type="Pfam" id="PF13432">
    <property type="entry name" value="TPR_16"/>
    <property type="match status" value="1"/>
</dbReference>
<feature type="repeat" description="TPR" evidence="1">
    <location>
        <begin position="100"/>
        <end position="133"/>
    </location>
</feature>
<name>A0A915U4B7_9BACT</name>
<dbReference type="PROSITE" id="PS50293">
    <property type="entry name" value="TPR_REGION"/>
    <property type="match status" value="1"/>
</dbReference>
<feature type="compositionally biased region" description="Low complexity" evidence="3">
    <location>
        <begin position="256"/>
        <end position="270"/>
    </location>
</feature>
<reference evidence="5" key="1">
    <citation type="submission" date="2020-12" db="EMBL/GenBank/DDBJ databases">
        <title>Desulfobium dissulfuricans gen. nov., sp. nov., a novel mesophilic, sulfate-reducing bacterium isolated from a deep-sea hydrothermal vent.</title>
        <authorList>
            <person name="Hashimoto Y."/>
            <person name="Tame A."/>
            <person name="Sawayama S."/>
            <person name="Miyazaki J."/>
            <person name="Takai K."/>
            <person name="Nakagawa S."/>
        </authorList>
    </citation>
    <scope>NUCLEOTIDE SEQUENCE</scope>
    <source>
        <strain evidence="5">GF1</strain>
    </source>
</reference>
<dbReference type="SUPFAM" id="SSF103088">
    <property type="entry name" value="OmpA-like"/>
    <property type="match status" value="1"/>
</dbReference>
<accession>A0A915U4B7</accession>
<organism evidence="5 6">
    <name type="scientific">Desulfolithobacter dissulfuricans</name>
    <dbReference type="NCBI Taxonomy" id="2795293"/>
    <lineage>
        <taxon>Bacteria</taxon>
        <taxon>Pseudomonadati</taxon>
        <taxon>Thermodesulfobacteriota</taxon>
        <taxon>Desulfobulbia</taxon>
        <taxon>Desulfobulbales</taxon>
        <taxon>Desulfobulbaceae</taxon>
        <taxon>Desulfolithobacter</taxon>
    </lineage>
</organism>
<evidence type="ECO:0000313" key="6">
    <source>
        <dbReference type="Proteomes" id="UP001063350"/>
    </source>
</evidence>
<evidence type="ECO:0000259" key="4">
    <source>
        <dbReference type="PROSITE" id="PS51123"/>
    </source>
</evidence>
<evidence type="ECO:0000256" key="1">
    <source>
        <dbReference type="PROSITE-ProRule" id="PRU00339"/>
    </source>
</evidence>
<feature type="domain" description="OmpA-like" evidence="4">
    <location>
        <begin position="307"/>
        <end position="426"/>
    </location>
</feature>
<gene>
    <name evidence="5" type="ORF">GF1_30280</name>
</gene>
<dbReference type="SMART" id="SM00028">
    <property type="entry name" value="TPR"/>
    <property type="match status" value="2"/>
</dbReference>